<organism evidence="8 9">
    <name type="scientific">Polycladomyces zharkentensis</name>
    <dbReference type="NCBI Taxonomy" id="2807616"/>
    <lineage>
        <taxon>Bacteria</taxon>
        <taxon>Bacillati</taxon>
        <taxon>Bacillota</taxon>
        <taxon>Bacilli</taxon>
        <taxon>Bacillales</taxon>
        <taxon>Thermoactinomycetaceae</taxon>
        <taxon>Polycladomyces</taxon>
    </lineage>
</organism>
<reference evidence="8" key="1">
    <citation type="journal article" date="2024" name="Int. J. Syst. Evol. Microbiol.">
        <title>Polycladomyces zharkentensis sp. nov., a novel thermophilic cellulose- and starch-degrading member of the Bacillota from a geothermal aquifer in Kazakhstan.</title>
        <authorList>
            <person name="Mashzhan A."/>
            <person name="Kistaubayeva A."/>
            <person name="Javier-Lopez R."/>
            <person name="Bissenova U."/>
            <person name="Bissenbay A."/>
            <person name="Birkeland N.K."/>
        </authorList>
    </citation>
    <scope>NUCLEOTIDE SEQUENCE</scope>
    <source>
        <strain evidence="8">ZKZ2T</strain>
    </source>
</reference>
<dbReference type="SUPFAM" id="SSF103481">
    <property type="entry name" value="Multidrug resistance efflux transporter EmrE"/>
    <property type="match status" value="1"/>
</dbReference>
<keyword evidence="9" id="KW-1185">Reference proteome</keyword>
<dbReference type="InterPro" id="IPR000620">
    <property type="entry name" value="EamA_dom"/>
</dbReference>
<protein>
    <submittedName>
        <fullName evidence="8">EamA family transporter</fullName>
    </submittedName>
</protein>
<keyword evidence="3 6" id="KW-0812">Transmembrane</keyword>
<keyword evidence="5 6" id="KW-0472">Membrane</keyword>
<comment type="subcellular location">
    <subcellularLocation>
        <location evidence="1">Endomembrane system</location>
        <topology evidence="1">Multi-pass membrane protein</topology>
    </subcellularLocation>
</comment>
<accession>A0ABS2WJB2</accession>
<evidence type="ECO:0000256" key="6">
    <source>
        <dbReference type="SAM" id="Phobius"/>
    </source>
</evidence>
<comment type="similarity">
    <text evidence="2">Belongs to the EamA transporter family.</text>
</comment>
<name>A0ABS2WJB2_9BACL</name>
<dbReference type="PANTHER" id="PTHR32322:SF2">
    <property type="entry name" value="EAMA DOMAIN-CONTAINING PROTEIN"/>
    <property type="match status" value="1"/>
</dbReference>
<keyword evidence="4 6" id="KW-1133">Transmembrane helix</keyword>
<feature type="domain" description="EamA" evidence="7">
    <location>
        <begin position="10"/>
        <end position="109"/>
    </location>
</feature>
<feature type="transmembrane region" description="Helical" evidence="6">
    <location>
        <begin position="34"/>
        <end position="54"/>
    </location>
</feature>
<proteinExistence type="inferred from homology"/>
<dbReference type="Pfam" id="PF00892">
    <property type="entry name" value="EamA"/>
    <property type="match status" value="1"/>
</dbReference>
<dbReference type="RefSeq" id="WP_205494795.1">
    <property type="nucleotide sequence ID" value="NZ_JAFHAP010000008.1"/>
</dbReference>
<evidence type="ECO:0000256" key="2">
    <source>
        <dbReference type="ARBA" id="ARBA00007362"/>
    </source>
</evidence>
<dbReference type="Proteomes" id="UP001177120">
    <property type="component" value="Unassembled WGS sequence"/>
</dbReference>
<evidence type="ECO:0000256" key="1">
    <source>
        <dbReference type="ARBA" id="ARBA00004127"/>
    </source>
</evidence>
<comment type="caution">
    <text evidence="8">The sequence shown here is derived from an EMBL/GenBank/DDBJ whole genome shotgun (WGS) entry which is preliminary data.</text>
</comment>
<gene>
    <name evidence="8" type="ORF">JQC72_08660</name>
</gene>
<sequence length="127" mass="14301">MGKWIIPAVFVLLWSSGAIFVEWGLQDASPMAFLSLRHIWAMVPMWGISLCLRPAWPRDRSEWRDVIITGLTMQVGYQLFFFLALDADVSPGLLSIVLGAQPLLTAALSRESVVMETGRPFYGKLRF</sequence>
<dbReference type="InterPro" id="IPR037185">
    <property type="entry name" value="EmrE-like"/>
</dbReference>
<dbReference type="InterPro" id="IPR050638">
    <property type="entry name" value="AA-Vitamin_Transporters"/>
</dbReference>
<feature type="transmembrane region" description="Helical" evidence="6">
    <location>
        <begin position="66"/>
        <end position="85"/>
    </location>
</feature>
<evidence type="ECO:0000259" key="7">
    <source>
        <dbReference type="Pfam" id="PF00892"/>
    </source>
</evidence>
<evidence type="ECO:0000313" key="8">
    <source>
        <dbReference type="EMBL" id="MBN2909596.1"/>
    </source>
</evidence>
<dbReference type="PANTHER" id="PTHR32322">
    <property type="entry name" value="INNER MEMBRANE TRANSPORTER"/>
    <property type="match status" value="1"/>
</dbReference>
<evidence type="ECO:0000256" key="5">
    <source>
        <dbReference type="ARBA" id="ARBA00023136"/>
    </source>
</evidence>
<dbReference type="EMBL" id="JAFHAP010000008">
    <property type="protein sequence ID" value="MBN2909596.1"/>
    <property type="molecule type" value="Genomic_DNA"/>
</dbReference>
<evidence type="ECO:0000256" key="4">
    <source>
        <dbReference type="ARBA" id="ARBA00022989"/>
    </source>
</evidence>
<evidence type="ECO:0000256" key="3">
    <source>
        <dbReference type="ARBA" id="ARBA00022692"/>
    </source>
</evidence>
<evidence type="ECO:0000313" key="9">
    <source>
        <dbReference type="Proteomes" id="UP001177120"/>
    </source>
</evidence>